<dbReference type="Gene3D" id="1.10.10.60">
    <property type="entry name" value="Homeodomain-like"/>
    <property type="match status" value="1"/>
</dbReference>
<feature type="domain" description="DNA binding HTH" evidence="4">
    <location>
        <begin position="44"/>
        <end position="84"/>
    </location>
</feature>
<dbReference type="RefSeq" id="WP_036274902.1">
    <property type="nucleotide sequence ID" value="NZ_CP014476.1"/>
</dbReference>
<dbReference type="SUPFAM" id="SSF46689">
    <property type="entry name" value="Homeodomain-like"/>
    <property type="match status" value="1"/>
</dbReference>
<dbReference type="InterPro" id="IPR005412">
    <property type="entry name" value="Fis_DNA-bd"/>
</dbReference>
<dbReference type="Pfam" id="PF02954">
    <property type="entry name" value="HTH_8"/>
    <property type="match status" value="1"/>
</dbReference>
<keyword evidence="2" id="KW-0238">DNA-binding</keyword>
<evidence type="ECO:0000256" key="3">
    <source>
        <dbReference type="ARBA" id="ARBA00029540"/>
    </source>
</evidence>
<organism evidence="5 6">
    <name type="scientific">Methylomonas denitrificans</name>
    <dbReference type="NCBI Taxonomy" id="1538553"/>
    <lineage>
        <taxon>Bacteria</taxon>
        <taxon>Pseudomonadati</taxon>
        <taxon>Pseudomonadota</taxon>
        <taxon>Gammaproteobacteria</taxon>
        <taxon>Methylococcales</taxon>
        <taxon>Methylococcaceae</taxon>
        <taxon>Methylomonas</taxon>
    </lineage>
</organism>
<reference evidence="5 6" key="1">
    <citation type="journal article" date="2015" name="Environ. Microbiol.">
        <title>Methane oxidation coupled to nitrate reduction under hypoxia by the Gammaproteobacterium Methylomonas denitrificans, sp. nov. type strain FJG1.</title>
        <authorList>
            <person name="Kits K.D."/>
            <person name="Klotz M.G."/>
            <person name="Stein L.Y."/>
        </authorList>
    </citation>
    <scope>NUCLEOTIDE SEQUENCE [LARGE SCALE GENOMIC DNA]</scope>
    <source>
        <strain evidence="5 6">FJG1</strain>
    </source>
</reference>
<comment type="similarity">
    <text evidence="1">Belongs to the transcriptional regulatory Fis family.</text>
</comment>
<dbReference type="GO" id="GO:0043565">
    <property type="term" value="F:sequence-specific DNA binding"/>
    <property type="evidence" value="ECO:0007669"/>
    <property type="project" value="InterPro"/>
</dbReference>
<evidence type="ECO:0000259" key="4">
    <source>
        <dbReference type="Pfam" id="PF02954"/>
    </source>
</evidence>
<dbReference type="PANTHER" id="PTHR47918:SF1">
    <property type="entry name" value="DNA-BINDING PROTEIN FIS"/>
    <property type="match status" value="1"/>
</dbReference>
<dbReference type="AlphaFoldDB" id="A0A126T1A0"/>
<gene>
    <name evidence="5" type="ORF">JT25_005065</name>
</gene>
<evidence type="ECO:0000256" key="1">
    <source>
        <dbReference type="ARBA" id="ARBA00008559"/>
    </source>
</evidence>
<dbReference type="PIRSF" id="PIRSF002097">
    <property type="entry name" value="DNA-binding_Fis"/>
    <property type="match status" value="1"/>
</dbReference>
<dbReference type="PANTHER" id="PTHR47918">
    <property type="entry name" value="DNA-BINDING PROTEIN FIS"/>
    <property type="match status" value="1"/>
</dbReference>
<evidence type="ECO:0000313" key="5">
    <source>
        <dbReference type="EMBL" id="AMK75862.1"/>
    </source>
</evidence>
<sequence length="87" mass="9857">MGNHLTHKVTDSEQTLSDHVRHCVEDYFAHLNGHDSTGLYHLVLAEMERPLLETTLKHCDFNQSKAAIILGLSRSTLRKKLENYGIG</sequence>
<dbReference type="Proteomes" id="UP000030512">
    <property type="component" value="Chromosome"/>
</dbReference>
<dbReference type="InterPro" id="IPR002197">
    <property type="entry name" value="HTH_Fis"/>
</dbReference>
<accession>A0A126T1A0</accession>
<dbReference type="OrthoDB" id="9802388at2"/>
<dbReference type="PRINTS" id="PR01590">
    <property type="entry name" value="HTHFIS"/>
</dbReference>
<dbReference type="InterPro" id="IPR050207">
    <property type="entry name" value="Trans_regulatory_Fis"/>
</dbReference>
<dbReference type="GO" id="GO:0006355">
    <property type="term" value="P:regulation of DNA-templated transcription"/>
    <property type="evidence" value="ECO:0007669"/>
    <property type="project" value="InterPro"/>
</dbReference>
<dbReference type="KEGG" id="mdn:JT25_005065"/>
<evidence type="ECO:0000256" key="2">
    <source>
        <dbReference type="ARBA" id="ARBA00023125"/>
    </source>
</evidence>
<dbReference type="InterPro" id="IPR009057">
    <property type="entry name" value="Homeodomain-like_sf"/>
</dbReference>
<proteinExistence type="inferred from homology"/>
<keyword evidence="6" id="KW-1185">Reference proteome</keyword>
<dbReference type="STRING" id="1538553.JT25_005065"/>
<evidence type="ECO:0000313" key="6">
    <source>
        <dbReference type="Proteomes" id="UP000030512"/>
    </source>
</evidence>
<dbReference type="EMBL" id="CP014476">
    <property type="protein sequence ID" value="AMK75862.1"/>
    <property type="molecule type" value="Genomic_DNA"/>
</dbReference>
<dbReference type="PRINTS" id="PR01591">
    <property type="entry name" value="DNABINDNGFIS"/>
</dbReference>
<protein>
    <recommendedName>
        <fullName evidence="3">Putative Fis-like DNA-binding protein</fullName>
    </recommendedName>
</protein>
<name>A0A126T1A0_9GAMM</name>